<dbReference type="GO" id="GO:0005576">
    <property type="term" value="C:extracellular region"/>
    <property type="evidence" value="ECO:0007669"/>
    <property type="project" value="UniProtKB-SubCell"/>
</dbReference>
<evidence type="ECO:0000256" key="3">
    <source>
        <dbReference type="ARBA" id="ARBA00022837"/>
    </source>
</evidence>
<reference evidence="5 6" key="1">
    <citation type="journal article" date="2014" name="Genome Announc.">
        <title>Draft Genome Sequence of Lysobacter capsici AZ78, a Bacterium Antagonistic to Plant-Pathogenic Oomycetes.</title>
        <authorList>
            <person name="Puopolo G."/>
            <person name="Sonego P."/>
            <person name="Engelen K."/>
            <person name="Pertot I."/>
        </authorList>
    </citation>
    <scope>NUCLEOTIDE SEQUENCE [LARGE SCALE GENOMIC DNA]</scope>
    <source>
        <strain evidence="5 6">AZ78</strain>
    </source>
</reference>
<dbReference type="RefSeq" id="WP_036108743.1">
    <property type="nucleotide sequence ID" value="NZ_JAJA02000001.1"/>
</dbReference>
<evidence type="ECO:0000313" key="6">
    <source>
        <dbReference type="Proteomes" id="UP000023435"/>
    </source>
</evidence>
<organism evidence="5 6">
    <name type="scientific">Lysobacter capsici AZ78</name>
    <dbReference type="NCBI Taxonomy" id="1444315"/>
    <lineage>
        <taxon>Bacteria</taxon>
        <taxon>Pseudomonadati</taxon>
        <taxon>Pseudomonadota</taxon>
        <taxon>Gammaproteobacteria</taxon>
        <taxon>Lysobacterales</taxon>
        <taxon>Lysobacteraceae</taxon>
        <taxon>Lysobacter</taxon>
    </lineage>
</organism>
<keyword evidence="6" id="KW-1185">Reference proteome</keyword>
<dbReference type="GO" id="GO:0005509">
    <property type="term" value="F:calcium ion binding"/>
    <property type="evidence" value="ECO:0007669"/>
    <property type="project" value="InterPro"/>
</dbReference>
<dbReference type="PANTHER" id="PTHR38340">
    <property type="entry name" value="S-LAYER PROTEIN"/>
    <property type="match status" value="1"/>
</dbReference>
<evidence type="ECO:0000256" key="1">
    <source>
        <dbReference type="ARBA" id="ARBA00004613"/>
    </source>
</evidence>
<name>A0A108U8H5_9GAMM</name>
<dbReference type="Pfam" id="PF00353">
    <property type="entry name" value="HemolysinCabind"/>
    <property type="match status" value="1"/>
</dbReference>
<keyword evidence="5" id="KW-0378">Hydrolase</keyword>
<dbReference type="InterPro" id="IPR001343">
    <property type="entry name" value="Hemolysn_Ca-bd"/>
</dbReference>
<dbReference type="Proteomes" id="UP000023435">
    <property type="component" value="Unassembled WGS sequence"/>
</dbReference>
<protein>
    <submittedName>
        <fullName evidence="5">Alkaline phosphatase</fullName>
        <ecNumber evidence="5">3.1.3.1</ecNumber>
    </submittedName>
</protein>
<gene>
    <name evidence="5" type="ORF">AZ78_2064</name>
</gene>
<keyword evidence="3" id="KW-0106">Calcium</keyword>
<evidence type="ECO:0000313" key="5">
    <source>
        <dbReference type="EMBL" id="KWS04515.1"/>
    </source>
</evidence>
<comment type="caution">
    <text evidence="5">The sequence shown here is derived from an EMBL/GenBank/DDBJ whole genome shotgun (WGS) entry which is preliminary data.</text>
</comment>
<dbReference type="SUPFAM" id="SSF51120">
    <property type="entry name" value="beta-Roll"/>
    <property type="match status" value="1"/>
</dbReference>
<dbReference type="Gene3D" id="2.150.10.10">
    <property type="entry name" value="Serralysin-like metalloprotease, C-terminal"/>
    <property type="match status" value="1"/>
</dbReference>
<dbReference type="PRINTS" id="PR00313">
    <property type="entry name" value="CABNDNGRPT"/>
</dbReference>
<feature type="domain" description="Haemolysin-type calcium binding-related" evidence="4">
    <location>
        <begin position="158"/>
        <end position="200"/>
    </location>
</feature>
<dbReference type="Pfam" id="PF06594">
    <property type="entry name" value="HCBP_related"/>
    <property type="match status" value="1"/>
</dbReference>
<keyword evidence="2" id="KW-0964">Secreted</keyword>
<dbReference type="AlphaFoldDB" id="A0A108U8H5"/>
<dbReference type="GO" id="GO:0004035">
    <property type="term" value="F:alkaline phosphatase activity"/>
    <property type="evidence" value="ECO:0007669"/>
    <property type="project" value="UniProtKB-EC"/>
</dbReference>
<dbReference type="EMBL" id="JAJA02000001">
    <property type="protein sequence ID" value="KWS04515.1"/>
    <property type="molecule type" value="Genomic_DNA"/>
</dbReference>
<accession>A0A108U8H5</accession>
<evidence type="ECO:0000256" key="2">
    <source>
        <dbReference type="ARBA" id="ARBA00022525"/>
    </source>
</evidence>
<dbReference type="OrthoDB" id="1676884at2"/>
<comment type="subcellular location">
    <subcellularLocation>
        <location evidence="1">Secreted</location>
    </subcellularLocation>
</comment>
<dbReference type="InterPro" id="IPR010566">
    <property type="entry name" value="Haemolys_ca-bd"/>
</dbReference>
<proteinExistence type="predicted"/>
<sequence>MPIAFDQPPTAGGATFHSPAQTRSVSDFTWSPATRAANARLRRNVPGLFSTVTGTAGDDVLYGSHQADLIEGLEGADSLYGLGGDDALYGGSGDNALLGGSGEDRLYGGEGNDFYYFNIGDGQDRVYSADSLGQFLEIVHFGAGIDPAQVTLARVGADLVVNYGNGDVVTVVGFFPGGEDPWPRGVDEIWFQDGAIWDVAEILARLPPGQGL</sequence>
<dbReference type="InterPro" id="IPR011049">
    <property type="entry name" value="Serralysin-like_metalloprot_C"/>
</dbReference>
<dbReference type="EC" id="3.1.3.1" evidence="5"/>
<evidence type="ECO:0000259" key="4">
    <source>
        <dbReference type="Pfam" id="PF06594"/>
    </source>
</evidence>
<dbReference type="PANTHER" id="PTHR38340:SF1">
    <property type="entry name" value="S-LAYER PROTEIN"/>
    <property type="match status" value="1"/>
</dbReference>
<dbReference type="InterPro" id="IPR050557">
    <property type="entry name" value="RTX_toxin/Mannuronan_C5-epim"/>
</dbReference>